<feature type="DNA-binding region" description="H-T-H motif" evidence="2">
    <location>
        <begin position="56"/>
        <end position="75"/>
    </location>
</feature>
<feature type="region of interest" description="Disordered" evidence="3">
    <location>
        <begin position="1"/>
        <end position="35"/>
    </location>
</feature>
<organism evidence="5 6">
    <name type="scientific">Sphaerotilus microaerophilus</name>
    <dbReference type="NCBI Taxonomy" id="2914710"/>
    <lineage>
        <taxon>Bacteria</taxon>
        <taxon>Pseudomonadati</taxon>
        <taxon>Pseudomonadota</taxon>
        <taxon>Betaproteobacteria</taxon>
        <taxon>Burkholderiales</taxon>
        <taxon>Sphaerotilaceae</taxon>
        <taxon>Sphaerotilus</taxon>
    </lineage>
</organism>
<evidence type="ECO:0000256" key="1">
    <source>
        <dbReference type="ARBA" id="ARBA00023125"/>
    </source>
</evidence>
<dbReference type="RefSeq" id="WP_251972067.1">
    <property type="nucleotide sequence ID" value="NZ_AP025730.1"/>
</dbReference>
<keyword evidence="1 2" id="KW-0238">DNA-binding</keyword>
<dbReference type="Pfam" id="PF17938">
    <property type="entry name" value="TetR_C_29"/>
    <property type="match status" value="1"/>
</dbReference>
<feature type="domain" description="HTH tetR-type" evidence="4">
    <location>
        <begin position="33"/>
        <end position="93"/>
    </location>
</feature>
<keyword evidence="6" id="KW-1185">Reference proteome</keyword>
<dbReference type="InterPro" id="IPR036271">
    <property type="entry name" value="Tet_transcr_reg_TetR-rel_C_sf"/>
</dbReference>
<feature type="compositionally biased region" description="Basic and acidic residues" evidence="3">
    <location>
        <begin position="22"/>
        <end position="35"/>
    </location>
</feature>
<dbReference type="PANTHER" id="PTHR30328:SF54">
    <property type="entry name" value="HTH-TYPE TRANSCRIPTIONAL REPRESSOR SCO4008"/>
    <property type="match status" value="1"/>
</dbReference>
<evidence type="ECO:0000256" key="3">
    <source>
        <dbReference type="SAM" id="MobiDB-lite"/>
    </source>
</evidence>
<dbReference type="PANTHER" id="PTHR30328">
    <property type="entry name" value="TRANSCRIPTIONAL REPRESSOR"/>
    <property type="match status" value="1"/>
</dbReference>
<name>A0ABN6PFQ3_9BURK</name>
<gene>
    <name evidence="5" type="ORF">CATMQ487_07860</name>
</gene>
<dbReference type="InterPro" id="IPR050109">
    <property type="entry name" value="HTH-type_TetR-like_transc_reg"/>
</dbReference>
<evidence type="ECO:0000313" key="6">
    <source>
        <dbReference type="Proteomes" id="UP001057498"/>
    </source>
</evidence>
<dbReference type="Gene3D" id="1.10.357.10">
    <property type="entry name" value="Tetracycline Repressor, domain 2"/>
    <property type="match status" value="1"/>
</dbReference>
<dbReference type="InterPro" id="IPR009057">
    <property type="entry name" value="Homeodomain-like_sf"/>
</dbReference>
<proteinExistence type="predicted"/>
<dbReference type="Pfam" id="PF00440">
    <property type="entry name" value="TetR_N"/>
    <property type="match status" value="1"/>
</dbReference>
<dbReference type="PROSITE" id="PS50977">
    <property type="entry name" value="HTH_TETR_2"/>
    <property type="match status" value="1"/>
</dbReference>
<sequence length="231" mass="26502">MNQSVHSADERPARKRTSRRAGGGDEPRTNDPERTMADIIEMATREFAEKGLAGARIDAIAEATRTSKRMIYYYFGSKEGLYIRVLEEAYRRMRAIEADLHLDDLAPEAALRRLVGFTVDYQWANPDFIRLVMTENIHRGEYLRQSKLIHHLNVPAIEGLRRVYERGVAAGVFRAGLDPIDLHMSISALSVFNVANRHTFSLIFDRDFDCPEMLSARREQIVEMLVRHVRA</sequence>
<protein>
    <submittedName>
        <fullName evidence="5">TetR family transcriptional regulator</fullName>
    </submittedName>
</protein>
<dbReference type="InterPro" id="IPR041474">
    <property type="entry name" value="NicS_C"/>
</dbReference>
<dbReference type="InterPro" id="IPR001647">
    <property type="entry name" value="HTH_TetR"/>
</dbReference>
<dbReference type="PRINTS" id="PR00455">
    <property type="entry name" value="HTHTETR"/>
</dbReference>
<evidence type="ECO:0000259" key="4">
    <source>
        <dbReference type="PROSITE" id="PS50977"/>
    </source>
</evidence>
<accession>A0ABN6PFQ3</accession>
<dbReference type="SUPFAM" id="SSF46689">
    <property type="entry name" value="Homeodomain-like"/>
    <property type="match status" value="1"/>
</dbReference>
<evidence type="ECO:0000256" key="2">
    <source>
        <dbReference type="PROSITE-ProRule" id="PRU00335"/>
    </source>
</evidence>
<dbReference type="Proteomes" id="UP001057498">
    <property type="component" value="Chromosome"/>
</dbReference>
<reference evidence="5" key="1">
    <citation type="submission" date="2022-04" db="EMBL/GenBank/DDBJ databases">
        <title>Whole genome sequence of Sphaerotilus sp. FB-5.</title>
        <authorList>
            <person name="Takeda M."/>
            <person name="Narihara S."/>
            <person name="Akimoto M."/>
            <person name="Akimoto R."/>
            <person name="Nishiyashiki S."/>
            <person name="Murakami T."/>
        </authorList>
    </citation>
    <scope>NUCLEOTIDE SEQUENCE</scope>
    <source>
        <strain evidence="5">FB-5</strain>
    </source>
</reference>
<evidence type="ECO:0000313" key="5">
    <source>
        <dbReference type="EMBL" id="BDI03816.1"/>
    </source>
</evidence>
<dbReference type="EMBL" id="AP025730">
    <property type="protein sequence ID" value="BDI03816.1"/>
    <property type="molecule type" value="Genomic_DNA"/>
</dbReference>
<dbReference type="SUPFAM" id="SSF48498">
    <property type="entry name" value="Tetracyclin repressor-like, C-terminal domain"/>
    <property type="match status" value="1"/>
</dbReference>